<reference evidence="3" key="1">
    <citation type="submission" date="2018-05" db="EMBL/GenBank/DDBJ databases">
        <title>Draft genome of Mucuna pruriens seed.</title>
        <authorList>
            <person name="Nnadi N.E."/>
            <person name="Vos R."/>
            <person name="Hasami M.H."/>
            <person name="Devisetty U.K."/>
            <person name="Aguiy J.C."/>
        </authorList>
    </citation>
    <scope>NUCLEOTIDE SEQUENCE [LARGE SCALE GENOMIC DNA]</scope>
    <source>
        <strain evidence="3">JCA_2017</strain>
    </source>
</reference>
<name>A0A371E885_MUCPR</name>
<dbReference type="PANTHER" id="PTHR34072:SF52">
    <property type="entry name" value="RIBONUCLEASE H"/>
    <property type="match status" value="1"/>
</dbReference>
<organism evidence="3 4">
    <name type="scientific">Mucuna pruriens</name>
    <name type="common">Velvet bean</name>
    <name type="synonym">Dolichos pruriens</name>
    <dbReference type="NCBI Taxonomy" id="157652"/>
    <lineage>
        <taxon>Eukaryota</taxon>
        <taxon>Viridiplantae</taxon>
        <taxon>Streptophyta</taxon>
        <taxon>Embryophyta</taxon>
        <taxon>Tracheophyta</taxon>
        <taxon>Spermatophyta</taxon>
        <taxon>Magnoliopsida</taxon>
        <taxon>eudicotyledons</taxon>
        <taxon>Gunneridae</taxon>
        <taxon>Pentapetalae</taxon>
        <taxon>rosids</taxon>
        <taxon>fabids</taxon>
        <taxon>Fabales</taxon>
        <taxon>Fabaceae</taxon>
        <taxon>Papilionoideae</taxon>
        <taxon>50 kb inversion clade</taxon>
        <taxon>NPAAA clade</taxon>
        <taxon>indigoferoid/millettioid clade</taxon>
        <taxon>Phaseoleae</taxon>
        <taxon>Mucuna</taxon>
    </lineage>
</organism>
<dbReference type="Proteomes" id="UP000257109">
    <property type="component" value="Unassembled WGS sequence"/>
</dbReference>
<feature type="non-terminal residue" evidence="3">
    <location>
        <position position="1"/>
    </location>
</feature>
<evidence type="ECO:0000313" key="4">
    <source>
        <dbReference type="Proteomes" id="UP000257109"/>
    </source>
</evidence>
<dbReference type="InterPro" id="IPR043502">
    <property type="entry name" value="DNA/RNA_pol_sf"/>
</dbReference>
<keyword evidence="1" id="KW-0812">Transmembrane</keyword>
<keyword evidence="4" id="KW-1185">Reference proteome</keyword>
<evidence type="ECO:0000256" key="1">
    <source>
        <dbReference type="SAM" id="Phobius"/>
    </source>
</evidence>
<keyword evidence="1" id="KW-0472">Membrane</keyword>
<protein>
    <recommendedName>
        <fullName evidence="2">Reverse transcriptase/retrotransposon-derived protein RNase H-like domain-containing protein</fullName>
    </recommendedName>
</protein>
<dbReference type="SUPFAM" id="SSF56672">
    <property type="entry name" value="DNA/RNA polymerases"/>
    <property type="match status" value="1"/>
</dbReference>
<dbReference type="Pfam" id="PF17919">
    <property type="entry name" value="RT_RNaseH_2"/>
    <property type="match status" value="1"/>
</dbReference>
<dbReference type="InterPro" id="IPR041577">
    <property type="entry name" value="RT_RNaseH_2"/>
</dbReference>
<evidence type="ECO:0000259" key="2">
    <source>
        <dbReference type="Pfam" id="PF17919"/>
    </source>
</evidence>
<gene>
    <name evidence="3" type="ORF">CR513_59483</name>
</gene>
<comment type="caution">
    <text evidence="3">The sequence shown here is derived from an EMBL/GenBank/DDBJ whole genome shotgun (WGS) entry which is preliminary data.</text>
</comment>
<keyword evidence="1" id="KW-1133">Transmembrane helix</keyword>
<feature type="transmembrane region" description="Helical" evidence="1">
    <location>
        <begin position="131"/>
        <end position="152"/>
    </location>
</feature>
<feature type="domain" description="Reverse transcriptase/retrotransposon-derived protein RNase H-like" evidence="2">
    <location>
        <begin position="13"/>
        <end position="84"/>
    </location>
</feature>
<dbReference type="AlphaFoldDB" id="A0A371E885"/>
<evidence type="ECO:0000313" key="3">
    <source>
        <dbReference type="EMBL" id="RDX62209.1"/>
    </source>
</evidence>
<accession>A0A371E885</accession>
<proteinExistence type="predicted"/>
<sequence>TTRPKGERTLIYNCEHSFQTLKVNLTRALVLVLSDLSKPLVVYCDTSRMCIGGVLTVVAYASRQLKIHERNYPTHDLELAAVVMYDPVEKKLVRSQDVQFMEDQTIEDIDEVKKTTQTIVCLKLIQFGSLYMIWTLLIIMFRMVSNIIMLVISNLKMILMFLL</sequence>
<dbReference type="OrthoDB" id="1435781at2759"/>
<dbReference type="PANTHER" id="PTHR34072">
    <property type="entry name" value="ENZYMATIC POLYPROTEIN-RELATED"/>
    <property type="match status" value="1"/>
</dbReference>
<dbReference type="EMBL" id="QJKJ01015629">
    <property type="protein sequence ID" value="RDX62209.1"/>
    <property type="molecule type" value="Genomic_DNA"/>
</dbReference>